<gene>
    <name evidence="1" type="ORF">S01H1_77565</name>
</gene>
<organism evidence="1">
    <name type="scientific">marine sediment metagenome</name>
    <dbReference type="NCBI Taxonomy" id="412755"/>
    <lineage>
        <taxon>unclassified sequences</taxon>
        <taxon>metagenomes</taxon>
        <taxon>ecological metagenomes</taxon>
    </lineage>
</organism>
<accession>X0Y7I9</accession>
<proteinExistence type="predicted"/>
<name>X0Y7I9_9ZZZZ</name>
<sequence>MADGDIQATAEELRAKYPGISEQAIQLLLERQVQTGLTPTFEQNPNFQGYVWNDPASDIFLKKAGDLPSLLHELTHIYDFSTGTRSEGEAFARAMESQYKTARESFSADQILTGFGLETPGYLTPRTELMNRSPAEFAQLLFESQPKPMEQFAESLVATNADIRNISPALMPFLSGMTASSTPWEQIEAQFQKLPPEKKPVPSAGLRAPKAQAPQMLARIQKL</sequence>
<reference evidence="1" key="1">
    <citation type="journal article" date="2014" name="Front. Microbiol.">
        <title>High frequency of phylogenetically diverse reductive dehalogenase-homologous genes in deep subseafloor sedimentary metagenomes.</title>
        <authorList>
            <person name="Kawai M."/>
            <person name="Futagami T."/>
            <person name="Toyoda A."/>
            <person name="Takaki Y."/>
            <person name="Nishi S."/>
            <person name="Hori S."/>
            <person name="Arai W."/>
            <person name="Tsubouchi T."/>
            <person name="Morono Y."/>
            <person name="Uchiyama I."/>
            <person name="Ito T."/>
            <person name="Fujiyama A."/>
            <person name="Inagaki F."/>
            <person name="Takami H."/>
        </authorList>
    </citation>
    <scope>NUCLEOTIDE SEQUENCE</scope>
    <source>
        <strain evidence="1">Expedition CK06-06</strain>
    </source>
</reference>
<evidence type="ECO:0000313" key="1">
    <source>
        <dbReference type="EMBL" id="GAG51730.1"/>
    </source>
</evidence>
<comment type="caution">
    <text evidence="1">The sequence shown here is derived from an EMBL/GenBank/DDBJ whole genome shotgun (WGS) entry which is preliminary data.</text>
</comment>
<protein>
    <submittedName>
        <fullName evidence="1">Uncharacterized protein</fullName>
    </submittedName>
</protein>
<dbReference type="AlphaFoldDB" id="X0Y7I9"/>
<feature type="non-terminal residue" evidence="1">
    <location>
        <position position="223"/>
    </location>
</feature>
<dbReference type="EMBL" id="BARS01052141">
    <property type="protein sequence ID" value="GAG51730.1"/>
    <property type="molecule type" value="Genomic_DNA"/>
</dbReference>